<evidence type="ECO:0000256" key="7">
    <source>
        <dbReference type="ARBA" id="ARBA00023010"/>
    </source>
</evidence>
<keyword evidence="6 9" id="KW-1133">Transmembrane helix</keyword>
<keyword evidence="7 9" id="KW-0811">Translocation</keyword>
<dbReference type="Proteomes" id="UP000053370">
    <property type="component" value="Unassembled WGS sequence"/>
</dbReference>
<dbReference type="GO" id="GO:0065002">
    <property type="term" value="P:intracellular protein transmembrane transport"/>
    <property type="evidence" value="ECO:0007669"/>
    <property type="project" value="UniProtKB-UniRule"/>
</dbReference>
<evidence type="ECO:0000313" key="10">
    <source>
        <dbReference type="EMBL" id="GAP39259.1"/>
    </source>
</evidence>
<comment type="subcellular location">
    <subcellularLocation>
        <location evidence="9">Cell membrane</location>
        <topology evidence="9">Single-pass membrane protein</topology>
    </subcellularLocation>
    <subcellularLocation>
        <location evidence="1">Membrane</location>
    </subcellularLocation>
</comment>
<feature type="transmembrane region" description="Helical" evidence="9">
    <location>
        <begin position="52"/>
        <end position="71"/>
    </location>
</feature>
<keyword evidence="3 9" id="KW-1003">Cell membrane</keyword>
<dbReference type="Pfam" id="PF00584">
    <property type="entry name" value="SecE"/>
    <property type="match status" value="1"/>
</dbReference>
<dbReference type="STRING" id="1678840.ATC1_11185"/>
<dbReference type="InterPro" id="IPR005807">
    <property type="entry name" value="SecE_bac"/>
</dbReference>
<evidence type="ECO:0000256" key="4">
    <source>
        <dbReference type="ARBA" id="ARBA00022692"/>
    </source>
</evidence>
<comment type="subunit">
    <text evidence="9">Component of the Sec protein translocase complex. Heterotrimer consisting of SecY, SecE and SecG subunits. The heterotrimers can form oligomers, although 1 heterotrimer is thought to be able to translocate proteins. Interacts with the ribosome. Interacts with SecDF, and other proteins may be involved. Interacts with SecA.</text>
</comment>
<dbReference type="RefSeq" id="WP_062277222.1">
    <property type="nucleotide sequence ID" value="NZ_DF968179.1"/>
</dbReference>
<dbReference type="OrthoDB" id="164194at2"/>
<dbReference type="HAMAP" id="MF_00422">
    <property type="entry name" value="SecE"/>
    <property type="match status" value="1"/>
</dbReference>
<dbReference type="AlphaFoldDB" id="A0A0K8P9T0"/>
<organism evidence="10">
    <name type="scientific">Flexilinea flocculi</name>
    <dbReference type="NCBI Taxonomy" id="1678840"/>
    <lineage>
        <taxon>Bacteria</taxon>
        <taxon>Bacillati</taxon>
        <taxon>Chloroflexota</taxon>
        <taxon>Anaerolineae</taxon>
        <taxon>Anaerolineales</taxon>
        <taxon>Anaerolineaceae</taxon>
        <taxon>Flexilinea</taxon>
    </lineage>
</organism>
<evidence type="ECO:0000256" key="1">
    <source>
        <dbReference type="ARBA" id="ARBA00004370"/>
    </source>
</evidence>
<comment type="function">
    <text evidence="9">Essential subunit of the Sec protein translocation channel SecYEG. Clamps together the 2 halves of SecY. May contact the channel plug during translocation.</text>
</comment>
<dbReference type="InterPro" id="IPR001901">
    <property type="entry name" value="Translocase_SecE/Sec61-g"/>
</dbReference>
<evidence type="ECO:0000313" key="11">
    <source>
        <dbReference type="Proteomes" id="UP000053370"/>
    </source>
</evidence>
<dbReference type="EMBL" id="DF968179">
    <property type="protein sequence ID" value="GAP39259.1"/>
    <property type="molecule type" value="Genomic_DNA"/>
</dbReference>
<sequence length="80" mass="9171">MADLKNQKIVKTEVKQQPKKVGKLRKWWNETLGELKKVVWPTREDAWRMTKIVLVVVFAMAAFLGIIDFAFSKLIGALLG</sequence>
<dbReference type="PATRIC" id="fig|1678840.3.peg.219"/>
<evidence type="ECO:0000256" key="5">
    <source>
        <dbReference type="ARBA" id="ARBA00022927"/>
    </source>
</evidence>
<dbReference type="GO" id="GO:0006605">
    <property type="term" value="P:protein targeting"/>
    <property type="evidence" value="ECO:0007669"/>
    <property type="project" value="UniProtKB-UniRule"/>
</dbReference>
<protein>
    <recommendedName>
        <fullName evidence="9">Protein translocase subunit SecE</fullName>
    </recommendedName>
</protein>
<keyword evidence="11" id="KW-1185">Reference proteome</keyword>
<reference evidence="10" key="1">
    <citation type="journal article" date="2015" name="Genome Announc.">
        <title>Draft Genome Sequence of Anaerolineae Strain TC1, a Novel Isolate from a Methanogenic Wastewater Treatment System.</title>
        <authorList>
            <person name="Matsuura N."/>
            <person name="Tourlousse D.M."/>
            <person name="Sun L."/>
            <person name="Toyonaga M."/>
            <person name="Kuroda K."/>
            <person name="Ohashi A."/>
            <person name="Cruz R."/>
            <person name="Yamaguchi T."/>
            <person name="Sekiguchi Y."/>
        </authorList>
    </citation>
    <scope>NUCLEOTIDE SEQUENCE [LARGE SCALE GENOMIC DNA]</scope>
    <source>
        <strain evidence="10">TC1</strain>
    </source>
</reference>
<comment type="similarity">
    <text evidence="9">Belongs to the SecE/SEC61-gamma family.</text>
</comment>
<evidence type="ECO:0000256" key="2">
    <source>
        <dbReference type="ARBA" id="ARBA00022448"/>
    </source>
</evidence>
<dbReference type="InterPro" id="IPR038379">
    <property type="entry name" value="SecE_sf"/>
</dbReference>
<keyword evidence="5 9" id="KW-0653">Protein transport</keyword>
<keyword evidence="2 9" id="KW-0813">Transport</keyword>
<accession>A0A0K8P9T0</accession>
<dbReference type="PANTHER" id="PTHR33910">
    <property type="entry name" value="PROTEIN TRANSLOCASE SUBUNIT SECE"/>
    <property type="match status" value="1"/>
</dbReference>
<evidence type="ECO:0000256" key="3">
    <source>
        <dbReference type="ARBA" id="ARBA00022475"/>
    </source>
</evidence>
<name>A0A0K8P9T0_9CHLR</name>
<proteinExistence type="inferred from homology"/>
<evidence type="ECO:0000256" key="6">
    <source>
        <dbReference type="ARBA" id="ARBA00022989"/>
    </source>
</evidence>
<gene>
    <name evidence="9" type="primary">secE</name>
    <name evidence="10" type="ORF">ATC1_11185</name>
</gene>
<dbReference type="PANTHER" id="PTHR33910:SF1">
    <property type="entry name" value="PROTEIN TRANSLOCASE SUBUNIT SECE"/>
    <property type="match status" value="1"/>
</dbReference>
<dbReference type="NCBIfam" id="TIGR00964">
    <property type="entry name" value="secE_bact"/>
    <property type="match status" value="1"/>
</dbReference>
<evidence type="ECO:0000256" key="8">
    <source>
        <dbReference type="ARBA" id="ARBA00023136"/>
    </source>
</evidence>
<keyword evidence="4 9" id="KW-0812">Transmembrane</keyword>
<dbReference type="GO" id="GO:0008320">
    <property type="term" value="F:protein transmembrane transporter activity"/>
    <property type="evidence" value="ECO:0007669"/>
    <property type="project" value="UniProtKB-UniRule"/>
</dbReference>
<dbReference type="GO" id="GO:0005886">
    <property type="term" value="C:plasma membrane"/>
    <property type="evidence" value="ECO:0007669"/>
    <property type="project" value="UniProtKB-SubCell"/>
</dbReference>
<keyword evidence="8 9" id="KW-0472">Membrane</keyword>
<dbReference type="GO" id="GO:0009306">
    <property type="term" value="P:protein secretion"/>
    <property type="evidence" value="ECO:0007669"/>
    <property type="project" value="UniProtKB-UniRule"/>
</dbReference>
<dbReference type="Gene3D" id="1.20.5.1030">
    <property type="entry name" value="Preprotein translocase secy subunit"/>
    <property type="match status" value="1"/>
</dbReference>
<evidence type="ECO:0000256" key="9">
    <source>
        <dbReference type="HAMAP-Rule" id="MF_00422"/>
    </source>
</evidence>
<dbReference type="GO" id="GO:0043952">
    <property type="term" value="P:protein transport by the Sec complex"/>
    <property type="evidence" value="ECO:0007669"/>
    <property type="project" value="UniProtKB-UniRule"/>
</dbReference>